<proteinExistence type="predicted"/>
<protein>
    <recommendedName>
        <fullName evidence="3">HEAT repeat domain-containing protein</fullName>
    </recommendedName>
</protein>
<dbReference type="InterPro" id="IPR011989">
    <property type="entry name" value="ARM-like"/>
</dbReference>
<dbReference type="EMBL" id="CP036273">
    <property type="protein sequence ID" value="QDU23617.1"/>
    <property type="molecule type" value="Genomic_DNA"/>
</dbReference>
<evidence type="ECO:0000313" key="2">
    <source>
        <dbReference type="Proteomes" id="UP000319576"/>
    </source>
</evidence>
<dbReference type="AlphaFoldDB" id="A0A517Y1G9"/>
<sequence length="400" mass="41759">MLGWFRRYVWRAGRAAGAPVRPVSPGEGSAADDLDTLRAWLGALSTWHSTVIESPPVIGLDPTLIDAEFGRALVAAEEELAARSAEEEADGYTAKYTGSDAAAAGARYVVRNLRVAREAVTRVGLTRPVRQTLDGAPEGATLAALTDPRSSAGLVRATLADLGPRDHGLAPALVRMLSEDDEPCPPFSLMTRHGVAREAIRQIGPASLGPLLASVLDDGVGGRPTAIREAVREFGGEAIEPLLATLHRVQAGGAASDWVADLLVAVDAADRMVVALADRCRASYGAAREWTLARLLRHAGDSTPVGPLLTLGTEHAYQRERAIQLALQEVAGDGPGTAEFLIDALEGPDPAVRKLALVGLYRLGPRGAPALSALRAAAADPDPVVARMVGNAIRAVGHGG</sequence>
<name>A0A517Y1G9_9BACT</name>
<dbReference type="Gene3D" id="1.25.10.10">
    <property type="entry name" value="Leucine-rich Repeat Variant"/>
    <property type="match status" value="1"/>
</dbReference>
<dbReference type="SUPFAM" id="SSF48371">
    <property type="entry name" value="ARM repeat"/>
    <property type="match status" value="1"/>
</dbReference>
<evidence type="ECO:0000313" key="1">
    <source>
        <dbReference type="EMBL" id="QDU23617.1"/>
    </source>
</evidence>
<dbReference type="KEGG" id="uli:ETAA1_56210"/>
<reference evidence="1 2" key="1">
    <citation type="submission" date="2019-02" db="EMBL/GenBank/DDBJ databases">
        <title>Deep-cultivation of Planctomycetes and their phenomic and genomic characterization uncovers novel biology.</title>
        <authorList>
            <person name="Wiegand S."/>
            <person name="Jogler M."/>
            <person name="Boedeker C."/>
            <person name="Pinto D."/>
            <person name="Vollmers J."/>
            <person name="Rivas-Marin E."/>
            <person name="Kohn T."/>
            <person name="Peeters S.H."/>
            <person name="Heuer A."/>
            <person name="Rast P."/>
            <person name="Oberbeckmann S."/>
            <person name="Bunk B."/>
            <person name="Jeske O."/>
            <person name="Meyerdierks A."/>
            <person name="Storesund J.E."/>
            <person name="Kallscheuer N."/>
            <person name="Luecker S."/>
            <person name="Lage O.M."/>
            <person name="Pohl T."/>
            <person name="Merkel B.J."/>
            <person name="Hornburger P."/>
            <person name="Mueller R.-W."/>
            <person name="Bruemmer F."/>
            <person name="Labrenz M."/>
            <person name="Spormann A.M."/>
            <person name="Op den Camp H."/>
            <person name="Overmann J."/>
            <person name="Amann R."/>
            <person name="Jetten M.S.M."/>
            <person name="Mascher T."/>
            <person name="Medema M.H."/>
            <person name="Devos D.P."/>
            <person name="Kaster A.-K."/>
            <person name="Ovreas L."/>
            <person name="Rohde M."/>
            <person name="Galperin M.Y."/>
            <person name="Jogler C."/>
        </authorList>
    </citation>
    <scope>NUCLEOTIDE SEQUENCE [LARGE SCALE GENOMIC DNA]</scope>
    <source>
        <strain evidence="1 2">ETA_A1</strain>
    </source>
</reference>
<dbReference type="RefSeq" id="WP_145243850.1">
    <property type="nucleotide sequence ID" value="NZ_CP036273.1"/>
</dbReference>
<organism evidence="1 2">
    <name type="scientific">Urbifossiella limnaea</name>
    <dbReference type="NCBI Taxonomy" id="2528023"/>
    <lineage>
        <taxon>Bacteria</taxon>
        <taxon>Pseudomonadati</taxon>
        <taxon>Planctomycetota</taxon>
        <taxon>Planctomycetia</taxon>
        <taxon>Gemmatales</taxon>
        <taxon>Gemmataceae</taxon>
        <taxon>Urbifossiella</taxon>
    </lineage>
</organism>
<keyword evidence="2" id="KW-1185">Reference proteome</keyword>
<gene>
    <name evidence="1" type="ORF">ETAA1_56210</name>
</gene>
<accession>A0A517Y1G9</accession>
<dbReference type="Proteomes" id="UP000319576">
    <property type="component" value="Chromosome"/>
</dbReference>
<evidence type="ECO:0008006" key="3">
    <source>
        <dbReference type="Google" id="ProtNLM"/>
    </source>
</evidence>
<dbReference type="InterPro" id="IPR016024">
    <property type="entry name" value="ARM-type_fold"/>
</dbReference>